<gene>
    <name evidence="1" type="ORF">PACLA_8A056254</name>
</gene>
<dbReference type="Proteomes" id="UP001152795">
    <property type="component" value="Unassembled WGS sequence"/>
</dbReference>
<evidence type="ECO:0000313" key="2">
    <source>
        <dbReference type="Proteomes" id="UP001152795"/>
    </source>
</evidence>
<reference evidence="1" key="1">
    <citation type="submission" date="2020-04" db="EMBL/GenBank/DDBJ databases">
        <authorList>
            <person name="Alioto T."/>
            <person name="Alioto T."/>
            <person name="Gomez Garrido J."/>
        </authorList>
    </citation>
    <scope>NUCLEOTIDE SEQUENCE</scope>
    <source>
        <strain evidence="1">A484AB</strain>
    </source>
</reference>
<keyword evidence="2" id="KW-1185">Reference proteome</keyword>
<sequence length="337" mass="37617">YKCDRCKTPFISPFTLATHQLYSCPATCKIMLRNPPESTTTYCENDPGSSDDEGKLKIVESAFESKTSRFLNRKNSKSKKVIERAPNANKIEALKRALKQKNIESICKNKKIENKNRDSEISTVSFSKDNGSSRKVNQRVKDLKFLNATLNFGTSNENGVSTNEVLKTIEKETELINITNEKECRSSIELPRKELSVTKNSNTSKNNELSCNKKKTMPKDVKLSNSVQEEERPLKVVLKIKNIAENAAPLDQTNENNLAKVPTTNVIDNSQVTLITTTKNSTTKKAIGKAVVSTEEIVKVINNSCVNNDVFGEERGNAAKVFNDGELIPPFYNGRIC</sequence>
<accession>A0A7D9EVC7</accession>
<name>A0A7D9EVC7_PARCT</name>
<dbReference type="EMBL" id="CACRXK020009002">
    <property type="protein sequence ID" value="CAB4016172.1"/>
    <property type="molecule type" value="Genomic_DNA"/>
</dbReference>
<proteinExistence type="predicted"/>
<protein>
    <submittedName>
        <fullName evidence="1">Uncharacterized protein</fullName>
    </submittedName>
</protein>
<evidence type="ECO:0000313" key="1">
    <source>
        <dbReference type="EMBL" id="CAB4016172.1"/>
    </source>
</evidence>
<comment type="caution">
    <text evidence="1">The sequence shown here is derived from an EMBL/GenBank/DDBJ whole genome shotgun (WGS) entry which is preliminary data.</text>
</comment>
<organism evidence="1 2">
    <name type="scientific">Paramuricea clavata</name>
    <name type="common">Red gorgonian</name>
    <name type="synonym">Violescent sea-whip</name>
    <dbReference type="NCBI Taxonomy" id="317549"/>
    <lineage>
        <taxon>Eukaryota</taxon>
        <taxon>Metazoa</taxon>
        <taxon>Cnidaria</taxon>
        <taxon>Anthozoa</taxon>
        <taxon>Octocorallia</taxon>
        <taxon>Malacalcyonacea</taxon>
        <taxon>Plexauridae</taxon>
        <taxon>Paramuricea</taxon>
    </lineage>
</organism>
<feature type="non-terminal residue" evidence="1">
    <location>
        <position position="1"/>
    </location>
</feature>
<dbReference type="AlphaFoldDB" id="A0A7D9EVC7"/>